<dbReference type="Proteomes" id="UP000327013">
    <property type="component" value="Chromosome 3"/>
</dbReference>
<dbReference type="InterPro" id="IPR035920">
    <property type="entry name" value="YhbY-like_sf"/>
</dbReference>
<evidence type="ECO:0000256" key="3">
    <source>
        <dbReference type="ARBA" id="ARBA00022640"/>
    </source>
</evidence>
<dbReference type="SMART" id="SM01103">
    <property type="entry name" value="CRS1_YhbY"/>
    <property type="match status" value="3"/>
</dbReference>
<dbReference type="PANTHER" id="PTHR31846:SF10">
    <property type="entry name" value="CHLOROPLASTIC GROUP IIA INTRON SPLICING FACILITATOR CRS1, CHLOROPLASTIC"/>
    <property type="match status" value="1"/>
</dbReference>
<feature type="region of interest" description="Disordered" evidence="12">
    <location>
        <begin position="17"/>
        <end position="48"/>
    </location>
</feature>
<evidence type="ECO:0000256" key="4">
    <source>
        <dbReference type="ARBA" id="ARBA00022664"/>
    </source>
</evidence>
<keyword evidence="7" id="KW-0809">Transit peptide</keyword>
<sequence>MSATLFLSRSPSYLIISSSLNPKPPRTPKHTPTPTNPELRVSVKQPLSQSDAAIKMPAAPWMQGPLLLQPHEVLDLSKPNNDKKSFNNAKVEKADKALTEKVGVRGTRAVNKIVRSIGRLRKGESSDETQKDSGEFGFGDCLEQLGEDKGTRNGRKMPWESNEGFIFRRKKKEKAETEAELRLDKALLERFRGEAANMRQWVKVKKAGVTQGVVDEIRIVWRRNELAMLKIDFPLCRNMDRAREIVEIKTGGLVVWSKKNTLVVYRGCEYQSSMDSFLKTHAGVAGCRGAPYYEINSNESGLDEKMCRKESEGKTLPSADFLKEDLNSQSVSGSLYERETDRLLDGLGPRFIDWWMHKPLPVDADLLPEVVPGFRPPFRLCPRHARAKLTNDELTYLRKLAHPLPTHFVLGKNRKLQGLAAAILKLWEKSLIVKIALKWGIPNTDNEQMAYELKHLTGGVLLLRNKFLVILYRGKDFLPGRVENLIEEREMELKRCQLYEEGARLKAIEAIRPDNGLMEKTSTSGTLSESQYIQTEFRDLKNRNTEGEIKLKAEKQRLERELREQERKLFILNVKIEKSMKELSMLNGAWVPAEQDADQEMITEEERKCFEKMGLKMDSCLVLGRRGVFDGVIEGLHQHWKYREVAKVITMQRLFRQVIYTAKLLEAESSGILVSVNKLKDGHAIIIYRGKNYRRPLKPVPENHLTKREALHRSLEMQRIGSLKFFAYQRQLAITDLKHKLANLSESRSIDLRECEVSQIIR</sequence>
<keyword evidence="11" id="KW-0175">Coiled coil</keyword>
<keyword evidence="2" id="KW-0150">Chloroplast</keyword>
<keyword evidence="5" id="KW-0677">Repeat</keyword>
<dbReference type="GO" id="GO:0000373">
    <property type="term" value="P:Group II intron splicing"/>
    <property type="evidence" value="ECO:0007669"/>
    <property type="project" value="UniProtKB-ARBA"/>
</dbReference>
<dbReference type="FunFam" id="3.30.110.60:FF:000002">
    <property type="entry name" value="CRS2-associated factor 1, chloroplastic"/>
    <property type="match status" value="1"/>
</dbReference>
<dbReference type="InterPro" id="IPR045278">
    <property type="entry name" value="CRS1/CFM2/CFM3"/>
</dbReference>
<evidence type="ECO:0000256" key="10">
    <source>
        <dbReference type="PROSITE-ProRule" id="PRU00626"/>
    </source>
</evidence>
<dbReference type="Gene3D" id="3.30.110.60">
    <property type="entry name" value="YhbY-like"/>
    <property type="match status" value="3"/>
</dbReference>
<keyword evidence="9" id="KW-0687">Ribonucleoprotein</keyword>
<evidence type="ECO:0000313" key="14">
    <source>
        <dbReference type="EMBL" id="KAE8022073.1"/>
    </source>
</evidence>
<dbReference type="EMBL" id="CM017323">
    <property type="protein sequence ID" value="KAE8022073.1"/>
    <property type="molecule type" value="Genomic_DNA"/>
</dbReference>
<dbReference type="GO" id="GO:1990904">
    <property type="term" value="C:ribonucleoprotein complex"/>
    <property type="evidence" value="ECO:0007669"/>
    <property type="project" value="UniProtKB-KW"/>
</dbReference>
<accession>A0A5N6QWY6</accession>
<keyword evidence="15" id="KW-1185">Reference proteome</keyword>
<feature type="domain" description="CRM" evidence="13">
    <location>
        <begin position="600"/>
        <end position="700"/>
    </location>
</feature>
<dbReference type="InterPro" id="IPR001890">
    <property type="entry name" value="RNA-binding_CRM"/>
</dbReference>
<dbReference type="EMBL" id="CM017323">
    <property type="protein sequence ID" value="KAE8022074.1"/>
    <property type="molecule type" value="Genomic_DNA"/>
</dbReference>
<dbReference type="Pfam" id="PF01985">
    <property type="entry name" value="CRS1_YhbY"/>
    <property type="match status" value="3"/>
</dbReference>
<evidence type="ECO:0000256" key="9">
    <source>
        <dbReference type="ARBA" id="ARBA00023274"/>
    </source>
</evidence>
<evidence type="ECO:0000256" key="8">
    <source>
        <dbReference type="ARBA" id="ARBA00023187"/>
    </source>
</evidence>
<dbReference type="SUPFAM" id="SSF75471">
    <property type="entry name" value="YhbY-like"/>
    <property type="match status" value="3"/>
</dbReference>
<dbReference type="GO" id="GO:0003729">
    <property type="term" value="F:mRNA binding"/>
    <property type="evidence" value="ECO:0007669"/>
    <property type="project" value="InterPro"/>
</dbReference>
<evidence type="ECO:0000259" key="13">
    <source>
        <dbReference type="PROSITE" id="PS51295"/>
    </source>
</evidence>
<organism evidence="14 15">
    <name type="scientific">Carpinus fangiana</name>
    <dbReference type="NCBI Taxonomy" id="176857"/>
    <lineage>
        <taxon>Eukaryota</taxon>
        <taxon>Viridiplantae</taxon>
        <taxon>Streptophyta</taxon>
        <taxon>Embryophyta</taxon>
        <taxon>Tracheophyta</taxon>
        <taxon>Spermatophyta</taxon>
        <taxon>Magnoliopsida</taxon>
        <taxon>eudicotyledons</taxon>
        <taxon>Gunneridae</taxon>
        <taxon>Pentapetalae</taxon>
        <taxon>rosids</taxon>
        <taxon>fabids</taxon>
        <taxon>Fagales</taxon>
        <taxon>Betulaceae</taxon>
        <taxon>Carpinus</taxon>
    </lineage>
</organism>
<comment type="subcellular location">
    <subcellularLocation>
        <location evidence="1">Plastid</location>
        <location evidence="1">Chloroplast</location>
    </subcellularLocation>
</comment>
<dbReference type="GO" id="GO:0006397">
    <property type="term" value="P:mRNA processing"/>
    <property type="evidence" value="ECO:0007669"/>
    <property type="project" value="UniProtKB-KW"/>
</dbReference>
<reference evidence="14 15" key="1">
    <citation type="submission" date="2019-06" db="EMBL/GenBank/DDBJ databases">
        <title>A chromosomal-level reference genome of Carpinus fangiana (Coryloideae, Betulaceae).</title>
        <authorList>
            <person name="Yang X."/>
            <person name="Wang Z."/>
            <person name="Zhang L."/>
            <person name="Hao G."/>
            <person name="Liu J."/>
            <person name="Yang Y."/>
        </authorList>
    </citation>
    <scope>NUCLEOTIDE SEQUENCE [LARGE SCALE GENOMIC DNA]</scope>
    <source>
        <strain evidence="14">Cfa_2016G</strain>
        <tissue evidence="14">Leaf</tissue>
    </source>
</reference>
<proteinExistence type="predicted"/>
<keyword evidence="8" id="KW-0508">mRNA splicing</keyword>
<dbReference type="OrthoDB" id="551352at2759"/>
<protein>
    <recommendedName>
        <fullName evidence="13">CRM domain-containing protein</fullName>
    </recommendedName>
</protein>
<evidence type="ECO:0000256" key="7">
    <source>
        <dbReference type="ARBA" id="ARBA00022946"/>
    </source>
</evidence>
<evidence type="ECO:0000256" key="6">
    <source>
        <dbReference type="ARBA" id="ARBA00022884"/>
    </source>
</evidence>
<evidence type="ECO:0000313" key="15">
    <source>
        <dbReference type="Proteomes" id="UP000327013"/>
    </source>
</evidence>
<feature type="coiled-coil region" evidence="11">
    <location>
        <begin position="548"/>
        <end position="575"/>
    </location>
</feature>
<evidence type="ECO:0000256" key="2">
    <source>
        <dbReference type="ARBA" id="ARBA00022528"/>
    </source>
</evidence>
<feature type="domain" description="CRM" evidence="13">
    <location>
        <begin position="181"/>
        <end position="277"/>
    </location>
</feature>
<keyword evidence="6 10" id="KW-0694">RNA-binding</keyword>
<feature type="compositionally biased region" description="Basic and acidic residues" evidence="12">
    <location>
        <begin position="121"/>
        <end position="134"/>
    </location>
</feature>
<evidence type="ECO:0000256" key="12">
    <source>
        <dbReference type="SAM" id="MobiDB-lite"/>
    </source>
</evidence>
<keyword evidence="3" id="KW-0934">Plastid</keyword>
<keyword evidence="4" id="KW-0507">mRNA processing</keyword>
<gene>
    <name evidence="14" type="ORF">FH972_007907</name>
</gene>
<dbReference type="GO" id="GO:0009507">
    <property type="term" value="C:chloroplast"/>
    <property type="evidence" value="ECO:0007669"/>
    <property type="project" value="UniProtKB-SubCell"/>
</dbReference>
<dbReference type="PROSITE" id="PS51295">
    <property type="entry name" value="CRM"/>
    <property type="match status" value="3"/>
</dbReference>
<dbReference type="PANTHER" id="PTHR31846">
    <property type="entry name" value="CRS1 / YHBY (CRM) DOMAIN-CONTAINING PROTEIN"/>
    <property type="match status" value="1"/>
</dbReference>
<feature type="domain" description="CRM" evidence="13">
    <location>
        <begin position="387"/>
        <end position="484"/>
    </location>
</feature>
<evidence type="ECO:0000256" key="11">
    <source>
        <dbReference type="SAM" id="Coils"/>
    </source>
</evidence>
<evidence type="ECO:0000256" key="1">
    <source>
        <dbReference type="ARBA" id="ARBA00004229"/>
    </source>
</evidence>
<evidence type="ECO:0000256" key="5">
    <source>
        <dbReference type="ARBA" id="ARBA00022737"/>
    </source>
</evidence>
<name>A0A5N6QWY6_9ROSI</name>
<dbReference type="AlphaFoldDB" id="A0A5N6QWY6"/>
<feature type="region of interest" description="Disordered" evidence="12">
    <location>
        <begin position="120"/>
        <end position="140"/>
    </location>
</feature>